<evidence type="ECO:0000313" key="2">
    <source>
        <dbReference type="Proteomes" id="UP000595857"/>
    </source>
</evidence>
<dbReference type="Proteomes" id="UP000595857">
    <property type="component" value="Chromosome"/>
</dbReference>
<evidence type="ECO:0000313" key="1">
    <source>
        <dbReference type="EMBL" id="QQR39029.1"/>
    </source>
</evidence>
<protein>
    <submittedName>
        <fullName evidence="1">Uncharacterized protein</fullName>
    </submittedName>
</protein>
<name>A0ABX7C6Z4_9HYPH</name>
<dbReference type="RefSeq" id="WP_201632446.1">
    <property type="nucleotide sequence ID" value="NZ_CP068046.1"/>
</dbReference>
<organism evidence="1 2">
    <name type="scientific">Devosia rhizoryzae</name>
    <dbReference type="NCBI Taxonomy" id="2774137"/>
    <lineage>
        <taxon>Bacteria</taxon>
        <taxon>Pseudomonadati</taxon>
        <taxon>Pseudomonadota</taxon>
        <taxon>Alphaproteobacteria</taxon>
        <taxon>Hyphomicrobiales</taxon>
        <taxon>Devosiaceae</taxon>
        <taxon>Devosia</taxon>
    </lineage>
</organism>
<gene>
    <name evidence="1" type="ORF">JI748_14995</name>
</gene>
<keyword evidence="2" id="KW-1185">Reference proteome</keyword>
<sequence>MSRLRYKAERIRALVDDHLSRFNIPRSSREPLYCDSVGYISITTDNPGELPYFEEIRAHMLHRDSYEKLRNTLFIHGDVGAYNERFTEEAIFVAPAGLKDLFLEEFHSTAEHLGVSEQFKEYDIDGQEAFLFEAMFHDYVECPQGFPNVHFV</sequence>
<proteinExistence type="predicted"/>
<dbReference type="EMBL" id="CP068046">
    <property type="protein sequence ID" value="QQR39029.1"/>
    <property type="molecule type" value="Genomic_DNA"/>
</dbReference>
<reference evidence="1 2" key="1">
    <citation type="submission" date="2021-01" db="EMBL/GenBank/DDBJ databases">
        <title>Genome seq and assembly of Devosia sp. LEGU1.</title>
        <authorList>
            <person name="Chhetri G."/>
        </authorList>
    </citation>
    <scope>NUCLEOTIDE SEQUENCE [LARGE SCALE GENOMIC DNA]</scope>
    <source>
        <strain evidence="1 2">LEGU1</strain>
    </source>
</reference>
<accession>A0ABX7C6Z4</accession>